<dbReference type="PANTHER" id="PTHR30086:SF20">
    <property type="entry name" value="ARGININE EXPORTER PROTEIN ARGO-RELATED"/>
    <property type="match status" value="1"/>
</dbReference>
<evidence type="ECO:0000313" key="7">
    <source>
        <dbReference type="Proteomes" id="UP000321062"/>
    </source>
</evidence>
<organism evidence="6 7">
    <name type="scientific">Paradevosia tibetensis</name>
    <dbReference type="NCBI Taxonomy" id="1447062"/>
    <lineage>
        <taxon>Bacteria</taxon>
        <taxon>Pseudomonadati</taxon>
        <taxon>Pseudomonadota</taxon>
        <taxon>Alphaproteobacteria</taxon>
        <taxon>Hyphomicrobiales</taxon>
        <taxon>Devosiaceae</taxon>
        <taxon>Paradevosia</taxon>
    </lineage>
</organism>
<keyword evidence="7" id="KW-1185">Reference proteome</keyword>
<dbReference type="Pfam" id="PF01810">
    <property type="entry name" value="LysE"/>
    <property type="match status" value="1"/>
</dbReference>
<dbReference type="AlphaFoldDB" id="A0A5B9DRQ3"/>
<reference evidence="6 7" key="1">
    <citation type="journal article" date="2015" name="Int. J. Syst. Evol. Microbiol.">
        <title>Youhaiella tibetensis gen. nov., sp. nov., isolated from subsurface sediment.</title>
        <authorList>
            <person name="Wang Y.X."/>
            <person name="Huang F.Q."/>
            <person name="Nogi Y."/>
            <person name="Pang S.J."/>
            <person name="Wang P.K."/>
            <person name="Lv J."/>
        </authorList>
    </citation>
    <scope>NUCLEOTIDE SEQUENCE [LARGE SCALE GENOMIC DNA]</scope>
    <source>
        <strain evidence="7">fig4</strain>
    </source>
</reference>
<proteinExistence type="predicted"/>
<evidence type="ECO:0000256" key="5">
    <source>
        <dbReference type="ARBA" id="ARBA00023136"/>
    </source>
</evidence>
<dbReference type="OrthoDB" id="9804822at2"/>
<dbReference type="KEGG" id="yti:FNA67_15240"/>
<dbReference type="Proteomes" id="UP000321062">
    <property type="component" value="Chromosome"/>
</dbReference>
<keyword evidence="5" id="KW-0472">Membrane</keyword>
<comment type="subcellular location">
    <subcellularLocation>
        <location evidence="1">Cell membrane</location>
        <topology evidence="1">Multi-pass membrane protein</topology>
    </subcellularLocation>
</comment>
<gene>
    <name evidence="6" type="ORF">FNA67_15240</name>
</gene>
<evidence type="ECO:0000256" key="2">
    <source>
        <dbReference type="ARBA" id="ARBA00022475"/>
    </source>
</evidence>
<evidence type="ECO:0000313" key="6">
    <source>
        <dbReference type="EMBL" id="QEE21459.1"/>
    </source>
</evidence>
<evidence type="ECO:0000256" key="4">
    <source>
        <dbReference type="ARBA" id="ARBA00022989"/>
    </source>
</evidence>
<dbReference type="EMBL" id="CP041690">
    <property type="protein sequence ID" value="QEE21459.1"/>
    <property type="molecule type" value="Genomic_DNA"/>
</dbReference>
<dbReference type="InterPro" id="IPR001123">
    <property type="entry name" value="LeuE-type"/>
</dbReference>
<evidence type="ECO:0000256" key="3">
    <source>
        <dbReference type="ARBA" id="ARBA00022692"/>
    </source>
</evidence>
<dbReference type="PANTHER" id="PTHR30086">
    <property type="entry name" value="ARGININE EXPORTER PROTEIN ARGO"/>
    <property type="match status" value="1"/>
</dbReference>
<keyword evidence="2" id="KW-1003">Cell membrane</keyword>
<dbReference type="GO" id="GO:0015171">
    <property type="term" value="F:amino acid transmembrane transporter activity"/>
    <property type="evidence" value="ECO:0007669"/>
    <property type="project" value="TreeGrafter"/>
</dbReference>
<keyword evidence="3" id="KW-0812">Transmembrane</keyword>
<evidence type="ECO:0000256" key="1">
    <source>
        <dbReference type="ARBA" id="ARBA00004651"/>
    </source>
</evidence>
<accession>A0A5B9DRQ3</accession>
<name>A0A5B9DRQ3_9HYPH</name>
<protein>
    <submittedName>
        <fullName evidence="6">LysE family translocator</fullName>
    </submittedName>
</protein>
<dbReference type="RefSeq" id="WP_147656714.1">
    <property type="nucleotide sequence ID" value="NZ_BMFM01000001.1"/>
</dbReference>
<sequence>MDLFTLLAFTAAYAVAVLVPGPGVAAVVARALGGGFRAAFPMVLGILAGDLVYLVFAVFGLATIAHYFNAVFEIVRIAGALYLLYIAWTFWNAKPGSEQIGPRAEEHWGRTFLSGFSLTLGNPKTIVFYLALLPTVVPLDRMTPLAFAEITAIVIVVLLIIGCGYAFLAARARELFTSSKAIRRLNKTAGVMMATAAGLVAFRA</sequence>
<dbReference type="GO" id="GO:0005886">
    <property type="term" value="C:plasma membrane"/>
    <property type="evidence" value="ECO:0007669"/>
    <property type="project" value="UniProtKB-SubCell"/>
</dbReference>
<keyword evidence="4" id="KW-1133">Transmembrane helix</keyword>